<comment type="caution">
    <text evidence="2">The sequence shown here is derived from an EMBL/GenBank/DDBJ whole genome shotgun (WGS) entry which is preliminary data.</text>
</comment>
<evidence type="ECO:0000313" key="3">
    <source>
        <dbReference type="Proteomes" id="UP001190700"/>
    </source>
</evidence>
<keyword evidence="3" id="KW-1185">Reference proteome</keyword>
<feature type="compositionally biased region" description="Basic and acidic residues" evidence="1">
    <location>
        <begin position="576"/>
        <end position="590"/>
    </location>
</feature>
<feature type="compositionally biased region" description="Basic and acidic residues" evidence="1">
    <location>
        <begin position="539"/>
        <end position="564"/>
    </location>
</feature>
<proteinExistence type="predicted"/>
<gene>
    <name evidence="2" type="ORF">CYMTET_44353</name>
</gene>
<evidence type="ECO:0000256" key="1">
    <source>
        <dbReference type="SAM" id="MobiDB-lite"/>
    </source>
</evidence>
<feature type="region of interest" description="Disordered" evidence="1">
    <location>
        <begin position="519"/>
        <end position="608"/>
    </location>
</feature>
<dbReference type="Proteomes" id="UP001190700">
    <property type="component" value="Unassembled WGS sequence"/>
</dbReference>
<sequence>MKSLTQTSEYENPLNAVDADMLLLKQQLVKSDSLFHEEYRFVCKLILHLFSELKYNPYHYDQNATTMYLKEIHDAFRLYIFVMNDPTKDNAESVAALKAVTKACEGLHKEMALQIEQCETSLVLCKKQTAECDAKLRECVKDRDVLDETSQTYLGTKRDARNTGWNQGRLSRGNGRHYCWLITRFIWDLLQLGGSMFVVRGQIKEAQATMEAASNVATSEKLSPNLPPNELKAQEEVKAYHEFLKKEENQKVIENWRVRQDERRKALKHAKQRDKNETVFFRSYVDYETTVQNQMDQAPKSAFASLEEEFAELREKMEENNLNIIAWDKETLEIKKWDGVKFLEETPDSPFSKWLQNITHPSTEEYTRWHMQQTRDYLPLIMGARMCEGVFSKAVSELSDPTTDTEYIAAHQKVLEVMKMGLVEGTREGLAREGMAMINNDRAMLEQKGELIYSILPAKFEELPPADKEKLTESAAGLFHNLATVPTMLYDILFSRIPDKSKLVSWFWEVRETPRLENIGVGRRPKSTTSSSKGNTSSPKRDAPSPKRDAPSPKRDAPSPKRDAPSPLRRSARLAEQQEKQQEKQQENQKKRGNSSKGGKHNNRKNKP</sequence>
<feature type="compositionally biased region" description="Basic residues" evidence="1">
    <location>
        <begin position="591"/>
        <end position="608"/>
    </location>
</feature>
<dbReference type="EMBL" id="LGRX02030095">
    <property type="protein sequence ID" value="KAK3246132.1"/>
    <property type="molecule type" value="Genomic_DNA"/>
</dbReference>
<name>A0AAE0C2I8_9CHLO</name>
<dbReference type="AlphaFoldDB" id="A0AAE0C2I8"/>
<accession>A0AAE0C2I8</accession>
<feature type="compositionally biased region" description="Low complexity" evidence="1">
    <location>
        <begin position="527"/>
        <end position="538"/>
    </location>
</feature>
<organism evidence="2 3">
    <name type="scientific">Cymbomonas tetramitiformis</name>
    <dbReference type="NCBI Taxonomy" id="36881"/>
    <lineage>
        <taxon>Eukaryota</taxon>
        <taxon>Viridiplantae</taxon>
        <taxon>Chlorophyta</taxon>
        <taxon>Pyramimonadophyceae</taxon>
        <taxon>Pyramimonadales</taxon>
        <taxon>Pyramimonadaceae</taxon>
        <taxon>Cymbomonas</taxon>
    </lineage>
</organism>
<reference evidence="2 3" key="1">
    <citation type="journal article" date="2015" name="Genome Biol. Evol.">
        <title>Comparative Genomics of a Bacterivorous Green Alga Reveals Evolutionary Causalities and Consequences of Phago-Mixotrophic Mode of Nutrition.</title>
        <authorList>
            <person name="Burns J.A."/>
            <person name="Paasch A."/>
            <person name="Narechania A."/>
            <person name="Kim E."/>
        </authorList>
    </citation>
    <scope>NUCLEOTIDE SEQUENCE [LARGE SCALE GENOMIC DNA]</scope>
    <source>
        <strain evidence="2 3">PLY_AMNH</strain>
    </source>
</reference>
<evidence type="ECO:0000313" key="2">
    <source>
        <dbReference type="EMBL" id="KAK3246132.1"/>
    </source>
</evidence>
<protein>
    <submittedName>
        <fullName evidence="2">Uncharacterized protein</fullName>
    </submittedName>
</protein>